<sequence length="240" mass="27105">MKPILFLLFVLTVSQCYAHTLHVGTTGQFPPFSYNANKESNLFGFDAELIEEICKRLNTRCIFVIIPYNDLFTQLKNGKIDLAVSAIISTPDKEKQFLFSIPYLKSHGRFLTTKKSNIKTIKDIGSKKVGTRIGTPFEDAVLQLFHNKVQVQVYPMLFDLLDALKQKTVDVVFINNEAAEYWHANGGDLFILLGNEIPVGNGYVIVGNKTQKGLMQKVNEAIRSITADGTFLKIYKRHIK</sequence>
<feature type="chain" id="PRO_5026048396" evidence="3">
    <location>
        <begin position="19"/>
        <end position="240"/>
    </location>
</feature>
<feature type="signal peptide" evidence="3">
    <location>
        <begin position="1"/>
        <end position="18"/>
    </location>
</feature>
<dbReference type="AlphaFoldDB" id="A0A6F8T204"/>
<dbReference type="Pfam" id="PF00497">
    <property type="entry name" value="SBP_bac_3"/>
    <property type="match status" value="1"/>
</dbReference>
<evidence type="ECO:0000256" key="2">
    <source>
        <dbReference type="ARBA" id="ARBA00022729"/>
    </source>
</evidence>
<evidence type="ECO:0000256" key="1">
    <source>
        <dbReference type="ARBA" id="ARBA00010333"/>
    </source>
</evidence>
<organism evidence="5 6">
    <name type="scientific">Legionella antarctica</name>
    <dbReference type="NCBI Taxonomy" id="2708020"/>
    <lineage>
        <taxon>Bacteria</taxon>
        <taxon>Pseudomonadati</taxon>
        <taxon>Pseudomonadota</taxon>
        <taxon>Gammaproteobacteria</taxon>
        <taxon>Legionellales</taxon>
        <taxon>Legionellaceae</taxon>
        <taxon>Legionella</taxon>
    </lineage>
</organism>
<dbReference type="SUPFAM" id="SSF53850">
    <property type="entry name" value="Periplasmic binding protein-like II"/>
    <property type="match status" value="1"/>
</dbReference>
<dbReference type="KEGG" id="lant:TUM19329_05510"/>
<gene>
    <name evidence="5" type="primary">artJ_1</name>
    <name evidence="5" type="ORF">TUM19329_05510</name>
</gene>
<comment type="similarity">
    <text evidence="1">Belongs to the bacterial solute-binding protein 3 family.</text>
</comment>
<evidence type="ECO:0000256" key="3">
    <source>
        <dbReference type="SAM" id="SignalP"/>
    </source>
</evidence>
<dbReference type="InterPro" id="IPR001638">
    <property type="entry name" value="Solute-binding_3/MltF_N"/>
</dbReference>
<proteinExistence type="inferred from homology"/>
<dbReference type="Proteomes" id="UP000502894">
    <property type="component" value="Chromosome"/>
</dbReference>
<dbReference type="PANTHER" id="PTHR35936:SF19">
    <property type="entry name" value="AMINO-ACID-BINDING PROTEIN YXEM-RELATED"/>
    <property type="match status" value="1"/>
</dbReference>
<reference evidence="5" key="1">
    <citation type="journal article" date="2020" name="Microbiol. Resour. Announc.">
        <title>Complete Genome Sequence of Novel Psychrotolerant Legionella Strain TUM19329, Isolated from Antarctic Lake Sediment.</title>
        <authorList>
            <person name="Shimada S."/>
            <person name="Nakai R."/>
            <person name="Aoki K."/>
            <person name="Shimoeda N."/>
            <person name="Ohno G."/>
            <person name="Miyazaki Y."/>
            <person name="Kudoh S."/>
            <person name="Imura S."/>
            <person name="Watanabe K."/>
            <person name="Ishii Y."/>
            <person name="Tateda K."/>
        </authorList>
    </citation>
    <scope>NUCLEOTIDE SEQUENCE [LARGE SCALE GENOMIC DNA]</scope>
    <source>
        <strain evidence="5">TUM19329</strain>
    </source>
</reference>
<keyword evidence="6" id="KW-1185">Reference proteome</keyword>
<evidence type="ECO:0000313" key="5">
    <source>
        <dbReference type="EMBL" id="BCA94190.1"/>
    </source>
</evidence>
<dbReference type="RefSeq" id="WP_173236157.1">
    <property type="nucleotide sequence ID" value="NZ_AP022839.1"/>
</dbReference>
<feature type="domain" description="Solute-binding protein family 3/N-terminal" evidence="4">
    <location>
        <begin position="20"/>
        <end position="240"/>
    </location>
</feature>
<protein>
    <submittedName>
        <fullName evidence="5">Arginine ABC transporter substrate-binding protein</fullName>
    </submittedName>
</protein>
<dbReference type="SMART" id="SM00062">
    <property type="entry name" value="PBPb"/>
    <property type="match status" value="1"/>
</dbReference>
<dbReference type="EMBL" id="AP022839">
    <property type="protein sequence ID" value="BCA94190.1"/>
    <property type="molecule type" value="Genomic_DNA"/>
</dbReference>
<dbReference type="Gene3D" id="3.40.190.10">
    <property type="entry name" value="Periplasmic binding protein-like II"/>
    <property type="match status" value="2"/>
</dbReference>
<dbReference type="PANTHER" id="PTHR35936">
    <property type="entry name" value="MEMBRANE-BOUND LYTIC MUREIN TRANSGLYCOSYLASE F"/>
    <property type="match status" value="1"/>
</dbReference>
<accession>A0A6F8T204</accession>
<evidence type="ECO:0000259" key="4">
    <source>
        <dbReference type="SMART" id="SM00062"/>
    </source>
</evidence>
<name>A0A6F8T204_9GAMM</name>
<evidence type="ECO:0000313" key="6">
    <source>
        <dbReference type="Proteomes" id="UP000502894"/>
    </source>
</evidence>
<keyword evidence="2 3" id="KW-0732">Signal</keyword>